<feature type="region of interest" description="Disordered" evidence="2">
    <location>
        <begin position="1"/>
        <end position="29"/>
    </location>
</feature>
<dbReference type="SMART" id="SM00343">
    <property type="entry name" value="ZnF_C2HC"/>
    <property type="match status" value="1"/>
</dbReference>
<dbReference type="Proteomes" id="UP000574390">
    <property type="component" value="Unassembled WGS sequence"/>
</dbReference>
<organism evidence="5 7">
    <name type="scientific">Perkinsus olseni</name>
    <name type="common">Perkinsus atlanticus</name>
    <dbReference type="NCBI Taxonomy" id="32597"/>
    <lineage>
        <taxon>Eukaryota</taxon>
        <taxon>Sar</taxon>
        <taxon>Alveolata</taxon>
        <taxon>Perkinsozoa</taxon>
        <taxon>Perkinsea</taxon>
        <taxon>Perkinsida</taxon>
        <taxon>Perkinsidae</taxon>
        <taxon>Perkinsus</taxon>
    </lineage>
</organism>
<sequence>MPVALYPDDEESVEGARNQSHGASSEKALDADTPISANFSSDLLKSALKRAARKTYSVSWAETLSNASKQSCLQLAETLLGCRSKSPCWTYLNFVNCEGRPLGSGVLAVCKAWGIKAHTDAPRELGFHIDRIDKPKSWSWSVYKRKVEMCVQAVEGSASPLCILLYAATLPRYVVAQLKEMLVEEVRCADDHNKVNTDSPLLNWQKVQDPTDNDDVNEEYLKTIQELYTGWISCCDKIVDKVEKLMLEDDSRREDSNPVVLLRRWCNIPSRGGKMELGKIIEEESYLHGRLSTVCTGHVTISWKARIELYKLTLQNYPRFREKDTAFACFVGSLSDVSANIKDTQDLARAVQRLADSSGCSTVDEYLGFTQAEDTHGAGKKRGLSSPSSDEHRSHTDGKRQRFEQSKAPQKELASAKLGLPAEVVKSRFEAGVCLGCGQSGHRVRDCKNPVRGSSGVTVSSASAYSDRGVALMSLSASSMSALLTAPVKLINTNSSSEQYIAALAGFDTMSSVNLIDSDVTTRVECELVSETNTVRTIQGNVTAIARTRLRVCLGGYSADLSFAVVENLPAVQVLIGRPWLSELGVNVSLPEFATTTTPRGDIFSSLSSQIQGAKEALIGRLDKPQRLPGANRYYGRIRRLRAPGSSEEPDHPDHPDQTMAYEVWWDSAVSHKNSQRSERPSVPVDFSVPLINKLTEAQQAQFRSELQTFIDNGWWKEVPVRGVKAEWEQSQLCDEPLSPLRHPAVSFPIIQKAHKSTRCRLVTDCRYCNTFLPPASYEGWGVTDCIAYIRANWKDSFSLAFLDLSKAFYKVHLGEGARLLILSDGRAFECGRLAFGLTHGPASLAGQVRELLNASLTGLLGRPVHCTSTREYVSLVPGLMILPYYDDIILCGLPNLCHRMASIMTSIAPLLGANFPREKTDWVEPSGDAVRHLGCLWSRSEDGGLCIQCLPPDEDRSSVSSPVSRRRIFQIAGALYDGVRLHPITRYVADKLRRWGGRSPYGNTRKGWDSQWVISDSCRKNLNKLIAAGQSDDFGNCRHSSVPTHHRYILGFCDASESGWAFLVYTGSAIPKGSAPDLSASNPAFHLLEAHAGEWSDSNASSKWHINRKEAHTLSRCLQCVYDWLGRFLDARDRFDTAVVFCDNISALSWALETSKPSRSYDRTALERLSRSLNDLREQISRDYRLPIDLRPECQGLVERTIGEIKKICRLSHRLPLWAAAQVAVTVHNNALISGNAACTPNELALGLACPLDLPITENDGGSSTLSIAAGLHDYVSEAYSAFALRRSEEAFNAELRSVASTSPRFSFEPGDSVKLSRLVNGKREISGPFTVARRDPSNSFLYHLVDRSDPASVSQLLPYHDVAERETYDFAIKPTQDRLSFSVKGKLPDGVELDELQKNKHWLLYRVEAAIEGDELTTKVYVAKFMRKMDDNDKFLVQGLDRQADGSFKLPPTRDRKRTQAVVSSEDILGGRGFLPTRGGWRIPRSVKVWFSDYGIDL</sequence>
<dbReference type="InterPro" id="IPR001878">
    <property type="entry name" value="Znf_CCHC"/>
</dbReference>
<keyword evidence="6" id="KW-1185">Reference proteome</keyword>
<dbReference type="GO" id="GO:0003676">
    <property type="term" value="F:nucleic acid binding"/>
    <property type="evidence" value="ECO:0007669"/>
    <property type="project" value="InterPro"/>
</dbReference>
<dbReference type="EMBL" id="JABANM010011011">
    <property type="protein sequence ID" value="KAF4738397.1"/>
    <property type="molecule type" value="Genomic_DNA"/>
</dbReference>
<evidence type="ECO:0000256" key="1">
    <source>
        <dbReference type="PROSITE-ProRule" id="PRU00047"/>
    </source>
</evidence>
<dbReference type="PROSITE" id="PS50158">
    <property type="entry name" value="ZF_CCHC"/>
    <property type="match status" value="1"/>
</dbReference>
<keyword evidence="1" id="KW-0863">Zinc-finger</keyword>
<name>A0A7J6T0A2_PEROL</name>
<evidence type="ECO:0000313" key="6">
    <source>
        <dbReference type="Proteomes" id="UP000553632"/>
    </source>
</evidence>
<evidence type="ECO:0000256" key="2">
    <source>
        <dbReference type="SAM" id="MobiDB-lite"/>
    </source>
</evidence>
<proteinExistence type="predicted"/>
<reference evidence="6 7" key="1">
    <citation type="submission" date="2020-04" db="EMBL/GenBank/DDBJ databases">
        <title>Perkinsus olseni comparative genomics.</title>
        <authorList>
            <person name="Bogema D.R."/>
        </authorList>
    </citation>
    <scope>NUCLEOTIDE SEQUENCE [LARGE SCALE GENOMIC DNA]</scope>
    <source>
        <strain evidence="5">ATCC PRA-205</strain>
        <strain evidence="4 6">ATCC PRA-207</strain>
    </source>
</reference>
<keyword evidence="1" id="KW-0479">Metal-binding</keyword>
<evidence type="ECO:0000313" key="4">
    <source>
        <dbReference type="EMBL" id="KAF4721426.1"/>
    </source>
</evidence>
<feature type="compositionally biased region" description="Basic and acidic residues" evidence="2">
    <location>
        <begin position="389"/>
        <end position="405"/>
    </location>
</feature>
<dbReference type="SUPFAM" id="SSF56672">
    <property type="entry name" value="DNA/RNA polymerases"/>
    <property type="match status" value="1"/>
</dbReference>
<comment type="caution">
    <text evidence="5">The sequence shown here is derived from an EMBL/GenBank/DDBJ whole genome shotgun (WGS) entry which is preliminary data.</text>
</comment>
<dbReference type="Gene3D" id="2.40.70.10">
    <property type="entry name" value="Acid Proteases"/>
    <property type="match status" value="1"/>
</dbReference>
<feature type="domain" description="CCHC-type" evidence="3">
    <location>
        <begin position="434"/>
        <end position="449"/>
    </location>
</feature>
<evidence type="ECO:0000313" key="7">
    <source>
        <dbReference type="Proteomes" id="UP000574390"/>
    </source>
</evidence>
<gene>
    <name evidence="5" type="ORF">FOZ62_009265</name>
    <name evidence="4" type="ORF">FOZ63_014243</name>
</gene>
<dbReference type="InterPro" id="IPR043502">
    <property type="entry name" value="DNA/RNA_pol_sf"/>
</dbReference>
<protein>
    <recommendedName>
        <fullName evidence="3">CCHC-type domain-containing protein</fullName>
    </recommendedName>
</protein>
<evidence type="ECO:0000259" key="3">
    <source>
        <dbReference type="PROSITE" id="PS50158"/>
    </source>
</evidence>
<keyword evidence="1" id="KW-0862">Zinc</keyword>
<dbReference type="CDD" id="cd00303">
    <property type="entry name" value="retropepsin_like"/>
    <property type="match status" value="1"/>
</dbReference>
<feature type="region of interest" description="Disordered" evidence="2">
    <location>
        <begin position="375"/>
        <end position="414"/>
    </location>
</feature>
<dbReference type="OMA" id="SSKWHIN"/>
<dbReference type="InterPro" id="IPR021109">
    <property type="entry name" value="Peptidase_aspartic_dom_sf"/>
</dbReference>
<dbReference type="GO" id="GO:0008270">
    <property type="term" value="F:zinc ion binding"/>
    <property type="evidence" value="ECO:0007669"/>
    <property type="project" value="UniProtKB-KW"/>
</dbReference>
<dbReference type="EMBL" id="JABANO010024740">
    <property type="protein sequence ID" value="KAF4721426.1"/>
    <property type="molecule type" value="Genomic_DNA"/>
</dbReference>
<evidence type="ECO:0000313" key="5">
    <source>
        <dbReference type="EMBL" id="KAF4738397.1"/>
    </source>
</evidence>
<dbReference type="Proteomes" id="UP000553632">
    <property type="component" value="Unassembled WGS sequence"/>
</dbReference>
<accession>A0A7J6T0A2</accession>